<evidence type="ECO:0000256" key="3">
    <source>
        <dbReference type="PIRSR" id="PIRSR000390-1"/>
    </source>
</evidence>
<dbReference type="PANTHER" id="PTHR30244:SF36">
    <property type="entry name" value="3-OXO-GLUCOSE-6-PHOSPHATE:GLUTAMATE AMINOTRANSFERASE"/>
    <property type="match status" value="1"/>
</dbReference>
<accession>A0A3D5QBE5</accession>
<dbReference type="Gene3D" id="3.40.640.10">
    <property type="entry name" value="Type I PLP-dependent aspartate aminotransferase-like (Major domain)"/>
    <property type="match status" value="1"/>
</dbReference>
<evidence type="ECO:0000256" key="1">
    <source>
        <dbReference type="ARBA" id="ARBA00022898"/>
    </source>
</evidence>
<evidence type="ECO:0000313" key="7">
    <source>
        <dbReference type="Proteomes" id="UP000262325"/>
    </source>
</evidence>
<dbReference type="PIRSF" id="PIRSF000390">
    <property type="entry name" value="PLP_StrS"/>
    <property type="match status" value="1"/>
</dbReference>
<organism evidence="6 7">
    <name type="scientific">Flexistipes sinusarabici</name>
    <dbReference type="NCBI Taxonomy" id="2352"/>
    <lineage>
        <taxon>Bacteria</taxon>
        <taxon>Pseudomonadati</taxon>
        <taxon>Deferribacterota</taxon>
        <taxon>Deferribacteres</taxon>
        <taxon>Deferribacterales</taxon>
        <taxon>Flexistipitaceae</taxon>
        <taxon>Flexistipes</taxon>
    </lineage>
</organism>
<dbReference type="GO" id="GO:0008483">
    <property type="term" value="F:transaminase activity"/>
    <property type="evidence" value="ECO:0007669"/>
    <property type="project" value="TreeGrafter"/>
</dbReference>
<evidence type="ECO:0000256" key="5">
    <source>
        <dbReference type="RuleBase" id="RU004508"/>
    </source>
</evidence>
<dbReference type="InterPro" id="IPR000653">
    <property type="entry name" value="DegT/StrS_aminotransferase"/>
</dbReference>
<evidence type="ECO:0000256" key="2">
    <source>
        <dbReference type="ARBA" id="ARBA00037999"/>
    </source>
</evidence>
<proteinExistence type="inferred from homology"/>
<dbReference type="InterPro" id="IPR015424">
    <property type="entry name" value="PyrdxlP-dep_Trfase"/>
</dbReference>
<dbReference type="PANTHER" id="PTHR30244">
    <property type="entry name" value="TRANSAMINASE"/>
    <property type="match status" value="1"/>
</dbReference>
<evidence type="ECO:0000313" key="6">
    <source>
        <dbReference type="EMBL" id="HCW92609.1"/>
    </source>
</evidence>
<evidence type="ECO:0000256" key="4">
    <source>
        <dbReference type="PIRSR" id="PIRSR000390-2"/>
    </source>
</evidence>
<comment type="caution">
    <text evidence="6">The sequence shown here is derived from an EMBL/GenBank/DDBJ whole genome shotgun (WGS) entry which is preliminary data.</text>
</comment>
<comment type="similarity">
    <text evidence="2 5">Belongs to the DegT/DnrJ/EryC1 family.</text>
</comment>
<feature type="active site" description="Proton acceptor" evidence="3">
    <location>
        <position position="185"/>
    </location>
</feature>
<dbReference type="SUPFAM" id="SSF53383">
    <property type="entry name" value="PLP-dependent transferases"/>
    <property type="match status" value="1"/>
</dbReference>
<name>A0A3D5QBE5_FLESI</name>
<dbReference type="InterPro" id="IPR015421">
    <property type="entry name" value="PyrdxlP-dep_Trfase_major"/>
</dbReference>
<dbReference type="EMBL" id="DPPF01000062">
    <property type="protein sequence ID" value="HCW92609.1"/>
    <property type="molecule type" value="Genomic_DNA"/>
</dbReference>
<dbReference type="GO" id="GO:0030170">
    <property type="term" value="F:pyridoxal phosphate binding"/>
    <property type="evidence" value="ECO:0007669"/>
    <property type="project" value="UniProtKB-ARBA"/>
</dbReference>
<dbReference type="Proteomes" id="UP000262325">
    <property type="component" value="Unassembled WGS sequence"/>
</dbReference>
<dbReference type="AlphaFoldDB" id="A0A3D5QBE5"/>
<feature type="modified residue" description="N6-(pyridoxal phosphate)lysine" evidence="4">
    <location>
        <position position="185"/>
    </location>
</feature>
<dbReference type="Gene3D" id="3.90.1150.10">
    <property type="entry name" value="Aspartate Aminotransferase, domain 1"/>
    <property type="match status" value="1"/>
</dbReference>
<reference evidence="6 7" key="1">
    <citation type="journal article" date="2018" name="Nat. Biotechnol.">
        <title>A standardized bacterial taxonomy based on genome phylogeny substantially revises the tree of life.</title>
        <authorList>
            <person name="Parks D.H."/>
            <person name="Chuvochina M."/>
            <person name="Waite D.W."/>
            <person name="Rinke C."/>
            <person name="Skarshewski A."/>
            <person name="Chaumeil P.A."/>
            <person name="Hugenholtz P."/>
        </authorList>
    </citation>
    <scope>NUCLEOTIDE SEQUENCE [LARGE SCALE GENOMIC DNA]</scope>
    <source>
        <strain evidence="6">UBA8672</strain>
    </source>
</reference>
<dbReference type="CDD" id="cd00616">
    <property type="entry name" value="AHBA_syn"/>
    <property type="match status" value="1"/>
</dbReference>
<dbReference type="FunFam" id="3.40.640.10:FF:000089">
    <property type="entry name" value="Aminotransferase, DegT/DnrJ/EryC1/StrS family"/>
    <property type="match status" value="1"/>
</dbReference>
<dbReference type="Pfam" id="PF01041">
    <property type="entry name" value="DegT_DnrJ_EryC1"/>
    <property type="match status" value="1"/>
</dbReference>
<protein>
    <submittedName>
        <fullName evidence="6">Transcriptional regulator</fullName>
    </submittedName>
</protein>
<gene>
    <name evidence="6" type="ORF">DHM44_02900</name>
</gene>
<dbReference type="GO" id="GO:0000271">
    <property type="term" value="P:polysaccharide biosynthetic process"/>
    <property type="evidence" value="ECO:0007669"/>
    <property type="project" value="TreeGrafter"/>
</dbReference>
<keyword evidence="1 4" id="KW-0663">Pyridoxal phosphate</keyword>
<dbReference type="InterPro" id="IPR015422">
    <property type="entry name" value="PyrdxlP-dep_Trfase_small"/>
</dbReference>
<sequence>MIPMLDLKRELADIGDEISKAVDKSIGETKFILGPNVKEFEKNAADYLGCKYTAGVASGTDALHLALKASGIKENDEVITTPFTFIATAEAIVYCGAKPVFVDIDPETMNINPELLEKSITEKTKAIIPVHLFGNPCRMDEIKQIADKYNLTVIEDCAQSFGATYNNKQTGTLGDIGCFSFFPSKNLGCYGDGGLISTNDENIYNNIMALRNHGSYEKYYHDRIGFNSRLDDIQAAILNVKIKYIDKANEDRILAAEKYKDIIQDSVSYQKVENKSKHVYHQFTIRSEKRNQIMSELQKHEIASAIYYPVPLHLQKSFASLNHKEGDLPVSEKLAQEVLSLPVNPYLEDEEITIISEIVKLASGK</sequence>